<reference evidence="2 3" key="1">
    <citation type="submission" date="2024-02" db="EMBL/GenBank/DDBJ databases">
        <authorList>
            <person name="Chen Y."/>
            <person name="Shah S."/>
            <person name="Dougan E. K."/>
            <person name="Thang M."/>
            <person name="Chan C."/>
        </authorList>
    </citation>
    <scope>NUCLEOTIDE SEQUENCE [LARGE SCALE GENOMIC DNA]</scope>
</reference>
<accession>A0ABP0HPI2</accession>
<comment type="caution">
    <text evidence="2">The sequence shown here is derived from an EMBL/GenBank/DDBJ whole genome shotgun (WGS) entry which is preliminary data.</text>
</comment>
<sequence length="678" mass="75579">MTTVKKEVTERLSEAVRARGMLKFLHHDVISKGLFSTNFTSASGESESWKDQLRNREDGQLVDAFVTRLIGDFDKSAKSLRKAITFKEAVIIHQSTGCFLHFLKAFQQMAPASFFDESKENLLNQFNQGFLDPDLCHILTLQVPPGDIKSVAAFRPLVAKIDANLRTEKEEKEARLAQDLRQADYNALHAKLTADFELLEMSRKGKEFVDQWMATHCLLVDCSENMTSAVQSFLKFKEQFRQATDQYIICFLDTTVFPANGPHLQAAVQTLTTLLSMSSNMIGFVLYPQFQSQTTANALVKHKHLLDNSLVKGGVTLVNHAQVLFSKPDSTARDNRPLSQPAMACFHTHFAQNEFQQKSVAVRQGKLGPCPLLRIADFLGYDGDLAKPGASARVEQKGPACYAAMIDGLLEGLDKFADSDKLLFVDVLPNRFAECGRALIDRNLKESGKTIHYCGFLLNDFQTNLGAFKTMIYNAWDQDPLKSPPKERPQRLAAERAAAAPDLQILAWSNGRPIFPAALLTRFTEASPEFQKIQDWKKRFDLEHPAPLNSGNASQPNAPARAGGHCDFQVDSGRMPLDILRCIELPAIAASDFTSPRRAECAMVGKKPAIAITQDFSLFIGNTSDAELALDAGELFGFGRGTFDQKEIRHSTNFSKLLLRLSQDAFNVFDSKFQFYVL</sequence>
<protein>
    <submittedName>
        <fullName evidence="2">FO synthase subunit 1</fullName>
    </submittedName>
</protein>
<dbReference type="Proteomes" id="UP001642464">
    <property type="component" value="Unassembled WGS sequence"/>
</dbReference>
<evidence type="ECO:0000313" key="2">
    <source>
        <dbReference type="EMBL" id="CAK8992127.1"/>
    </source>
</evidence>
<feature type="region of interest" description="Disordered" evidence="1">
    <location>
        <begin position="544"/>
        <end position="564"/>
    </location>
</feature>
<evidence type="ECO:0000256" key="1">
    <source>
        <dbReference type="SAM" id="MobiDB-lite"/>
    </source>
</evidence>
<name>A0ABP0HPI2_9DINO</name>
<evidence type="ECO:0000313" key="3">
    <source>
        <dbReference type="Proteomes" id="UP001642464"/>
    </source>
</evidence>
<organism evidence="2 3">
    <name type="scientific">Durusdinium trenchii</name>
    <dbReference type="NCBI Taxonomy" id="1381693"/>
    <lineage>
        <taxon>Eukaryota</taxon>
        <taxon>Sar</taxon>
        <taxon>Alveolata</taxon>
        <taxon>Dinophyceae</taxon>
        <taxon>Suessiales</taxon>
        <taxon>Symbiodiniaceae</taxon>
        <taxon>Durusdinium</taxon>
    </lineage>
</organism>
<keyword evidence="3" id="KW-1185">Reference proteome</keyword>
<gene>
    <name evidence="2" type="ORF">SCF082_LOCUS2959</name>
</gene>
<dbReference type="EMBL" id="CAXAMM010001481">
    <property type="protein sequence ID" value="CAK8992127.1"/>
    <property type="molecule type" value="Genomic_DNA"/>
</dbReference>
<proteinExistence type="predicted"/>